<evidence type="ECO:0000313" key="3">
    <source>
        <dbReference type="Proteomes" id="UP001212997"/>
    </source>
</evidence>
<dbReference type="EMBL" id="JANAWD010000078">
    <property type="protein sequence ID" value="KAJ3487949.1"/>
    <property type="molecule type" value="Genomic_DNA"/>
</dbReference>
<sequence length="140" mass="15488">MIRIDFAANTSGWSTPRQGTAGAHAIVDDTGDDDVFTSRVNAHAKVKWLETKVARVAAKKCSVEEVSALHRELQVWLKDTPTIVKPSSIQLSAALLHAILTNYNAHSEATKSAKHAEMELKDQLEEVEVAKEKLESELRR</sequence>
<dbReference type="Proteomes" id="UP001212997">
    <property type="component" value="Unassembled WGS sequence"/>
</dbReference>
<evidence type="ECO:0000256" key="1">
    <source>
        <dbReference type="SAM" id="Coils"/>
    </source>
</evidence>
<proteinExistence type="predicted"/>
<keyword evidence="3" id="KW-1185">Reference proteome</keyword>
<dbReference type="AlphaFoldDB" id="A0AAD5V790"/>
<organism evidence="2 3">
    <name type="scientific">Meripilus lineatus</name>
    <dbReference type="NCBI Taxonomy" id="2056292"/>
    <lineage>
        <taxon>Eukaryota</taxon>
        <taxon>Fungi</taxon>
        <taxon>Dikarya</taxon>
        <taxon>Basidiomycota</taxon>
        <taxon>Agaricomycotina</taxon>
        <taxon>Agaricomycetes</taxon>
        <taxon>Polyporales</taxon>
        <taxon>Meripilaceae</taxon>
        <taxon>Meripilus</taxon>
    </lineage>
</organism>
<feature type="coiled-coil region" evidence="1">
    <location>
        <begin position="106"/>
        <end position="140"/>
    </location>
</feature>
<keyword evidence="1" id="KW-0175">Coiled coil</keyword>
<gene>
    <name evidence="2" type="ORF">NLI96_g3177</name>
</gene>
<evidence type="ECO:0000313" key="2">
    <source>
        <dbReference type="EMBL" id="KAJ3487949.1"/>
    </source>
</evidence>
<accession>A0AAD5V790</accession>
<protein>
    <submittedName>
        <fullName evidence="2">Uncharacterized protein</fullName>
    </submittedName>
</protein>
<comment type="caution">
    <text evidence="2">The sequence shown here is derived from an EMBL/GenBank/DDBJ whole genome shotgun (WGS) entry which is preliminary data.</text>
</comment>
<name>A0AAD5V790_9APHY</name>
<reference evidence="2" key="1">
    <citation type="submission" date="2022-07" db="EMBL/GenBank/DDBJ databases">
        <title>Genome Sequence of Physisporinus lineatus.</title>
        <authorList>
            <person name="Buettner E."/>
        </authorList>
    </citation>
    <scope>NUCLEOTIDE SEQUENCE</scope>
    <source>
        <strain evidence="2">VT162</strain>
    </source>
</reference>